<protein>
    <submittedName>
        <fullName evidence="2">Uncharacterized protein</fullName>
    </submittedName>
</protein>
<comment type="caution">
    <text evidence="2">The sequence shown here is derived from an EMBL/GenBank/DDBJ whole genome shotgun (WGS) entry which is preliminary data.</text>
</comment>
<dbReference type="OrthoDB" id="5596444at2759"/>
<evidence type="ECO:0000313" key="3">
    <source>
        <dbReference type="Proteomes" id="UP001149813"/>
    </source>
</evidence>
<reference evidence="2" key="1">
    <citation type="submission" date="2022-07" db="EMBL/GenBank/DDBJ databases">
        <title>Phylogenomic reconstructions and comparative analyses of Kickxellomycotina fungi.</title>
        <authorList>
            <person name="Reynolds N.K."/>
            <person name="Stajich J.E."/>
            <person name="Barry K."/>
            <person name="Grigoriev I.V."/>
            <person name="Crous P."/>
            <person name="Smith M.E."/>
        </authorList>
    </citation>
    <scope>NUCLEOTIDE SEQUENCE</scope>
    <source>
        <strain evidence="2">NBRC 32514</strain>
    </source>
</reference>
<keyword evidence="3" id="KW-1185">Reference proteome</keyword>
<feature type="region of interest" description="Disordered" evidence="1">
    <location>
        <begin position="171"/>
        <end position="208"/>
    </location>
</feature>
<evidence type="ECO:0000256" key="1">
    <source>
        <dbReference type="SAM" id="MobiDB-lite"/>
    </source>
</evidence>
<organism evidence="2 3">
    <name type="scientific">Coemansia erecta</name>
    <dbReference type="NCBI Taxonomy" id="147472"/>
    <lineage>
        <taxon>Eukaryota</taxon>
        <taxon>Fungi</taxon>
        <taxon>Fungi incertae sedis</taxon>
        <taxon>Zoopagomycota</taxon>
        <taxon>Kickxellomycotina</taxon>
        <taxon>Kickxellomycetes</taxon>
        <taxon>Kickxellales</taxon>
        <taxon>Kickxellaceae</taxon>
        <taxon>Coemansia</taxon>
    </lineage>
</organism>
<gene>
    <name evidence="2" type="ORF">LPJ53_002848</name>
</gene>
<dbReference type="AlphaFoldDB" id="A0A9W7Y141"/>
<name>A0A9W7Y141_9FUNG</name>
<feature type="compositionally biased region" description="Polar residues" evidence="1">
    <location>
        <begin position="1"/>
        <end position="21"/>
    </location>
</feature>
<sequence length="208" mass="22903">MPNQSSNADELVSTSIQSTTEAAPIPNESVDAKIRVQEDLAQNGSAADAATTDTNAEDADPTADALDQVDGIDRHKGHHHHCHDGHKDKCEKEKPKCEKEEHKCDGCCKATPTYHINIECEDSRYKTISLPAQGCPYVYGEDVRNSLPPLCCDDDAKKKHKKLGKLKNKLKCKHKGGKGNQGRYANDPNMANNENNNINGNPREEDEE</sequence>
<evidence type="ECO:0000313" key="2">
    <source>
        <dbReference type="EMBL" id="KAJ1722750.1"/>
    </source>
</evidence>
<feature type="compositionally biased region" description="Low complexity" evidence="1">
    <location>
        <begin position="186"/>
        <end position="201"/>
    </location>
</feature>
<feature type="compositionally biased region" description="Basic residues" evidence="1">
    <location>
        <begin position="75"/>
        <end position="84"/>
    </location>
</feature>
<accession>A0A9W7Y141</accession>
<dbReference type="Proteomes" id="UP001149813">
    <property type="component" value="Unassembled WGS sequence"/>
</dbReference>
<proteinExistence type="predicted"/>
<feature type="region of interest" description="Disordered" evidence="1">
    <location>
        <begin position="1"/>
        <end position="88"/>
    </location>
</feature>
<dbReference type="EMBL" id="JANBOJ010000096">
    <property type="protein sequence ID" value="KAJ1722750.1"/>
    <property type="molecule type" value="Genomic_DNA"/>
</dbReference>